<dbReference type="InterPro" id="IPR051910">
    <property type="entry name" value="ComF/GntX_DNA_util-trans"/>
</dbReference>
<evidence type="ECO:0000313" key="3">
    <source>
        <dbReference type="EMBL" id="MCP2345816.1"/>
    </source>
</evidence>
<evidence type="ECO:0000259" key="2">
    <source>
        <dbReference type="Pfam" id="PF00156"/>
    </source>
</evidence>
<proteinExistence type="inferred from homology"/>
<dbReference type="Proteomes" id="UP001320766">
    <property type="component" value="Unassembled WGS sequence"/>
</dbReference>
<comment type="caution">
    <text evidence="3">The sequence shown here is derived from an EMBL/GenBank/DDBJ whole genome shotgun (WGS) entry which is preliminary data.</text>
</comment>
<dbReference type="Gene3D" id="3.40.50.2020">
    <property type="match status" value="1"/>
</dbReference>
<reference evidence="3 4" key="1">
    <citation type="submission" date="2022-06" db="EMBL/GenBank/DDBJ databases">
        <title>Sequencing the genomes of 1000 actinobacteria strains.</title>
        <authorList>
            <person name="Klenk H.-P."/>
        </authorList>
    </citation>
    <scope>NUCLEOTIDE SEQUENCE [LARGE SCALE GENOMIC DNA]</scope>
    <source>
        <strain evidence="3 4">DSM 44170</strain>
    </source>
</reference>
<organism evidence="3 4">
    <name type="scientific">Nonomuraea roseoviolacea subsp. carminata</name>
    <dbReference type="NCBI Taxonomy" id="160689"/>
    <lineage>
        <taxon>Bacteria</taxon>
        <taxon>Bacillati</taxon>
        <taxon>Actinomycetota</taxon>
        <taxon>Actinomycetes</taxon>
        <taxon>Streptosporangiales</taxon>
        <taxon>Streptosporangiaceae</taxon>
        <taxon>Nonomuraea</taxon>
    </lineage>
</organism>
<dbReference type="EMBL" id="JAMZEC010000001">
    <property type="protein sequence ID" value="MCP2345816.1"/>
    <property type="molecule type" value="Genomic_DNA"/>
</dbReference>
<name>A0ABT1JX50_9ACTN</name>
<accession>A0ABT1JX50</accession>
<protein>
    <submittedName>
        <fullName evidence="3">Amidophosphoribosyltransferase</fullName>
    </submittedName>
</protein>
<dbReference type="PANTHER" id="PTHR47505:SF1">
    <property type="entry name" value="DNA UTILIZATION PROTEIN YHGH"/>
    <property type="match status" value="1"/>
</dbReference>
<dbReference type="Pfam" id="PF00156">
    <property type="entry name" value="Pribosyltran"/>
    <property type="match status" value="1"/>
</dbReference>
<dbReference type="RefSeq" id="WP_345025082.1">
    <property type="nucleotide sequence ID" value="NZ_BAAAVE010000032.1"/>
</dbReference>
<sequence length="252" mass="25803">MLTAVLDVLLPRPCVGCGAAGAALCDACLAPLVAPEPRTPSPRPAGLPACWSAAWYEGPLRRAVIAYKERAQTGLAVPLAALLAMTVASALGAGRPIEGPFAVVPVPSARRALRSRGHDPMGRLAELAVQALARLGRPAVLWRALTPARRVADQAGLGAAERAANLAGSLRVTARPAGPTGTRAAGAPIALHGHGTDNFRTPGTPGTPRMPVVLVDDLVTTGATLAEAARALREQGWDVTCAATVAATRRRS</sequence>
<gene>
    <name evidence="3" type="ORF">HD595_001938</name>
</gene>
<comment type="similarity">
    <text evidence="1">Belongs to the ComF/GntX family.</text>
</comment>
<evidence type="ECO:0000313" key="4">
    <source>
        <dbReference type="Proteomes" id="UP001320766"/>
    </source>
</evidence>
<dbReference type="CDD" id="cd06223">
    <property type="entry name" value="PRTases_typeI"/>
    <property type="match status" value="1"/>
</dbReference>
<dbReference type="PANTHER" id="PTHR47505">
    <property type="entry name" value="DNA UTILIZATION PROTEIN YHGH"/>
    <property type="match status" value="1"/>
</dbReference>
<keyword evidence="4" id="KW-1185">Reference proteome</keyword>
<evidence type="ECO:0000256" key="1">
    <source>
        <dbReference type="ARBA" id="ARBA00008007"/>
    </source>
</evidence>
<feature type="domain" description="Phosphoribosyltransferase" evidence="2">
    <location>
        <begin position="189"/>
        <end position="247"/>
    </location>
</feature>
<dbReference type="InterPro" id="IPR000836">
    <property type="entry name" value="PRTase_dom"/>
</dbReference>
<dbReference type="SUPFAM" id="SSF53271">
    <property type="entry name" value="PRTase-like"/>
    <property type="match status" value="1"/>
</dbReference>
<dbReference type="InterPro" id="IPR029057">
    <property type="entry name" value="PRTase-like"/>
</dbReference>